<evidence type="ECO:0000313" key="3">
    <source>
        <dbReference type="Proteomes" id="UP000784919"/>
    </source>
</evidence>
<comment type="caution">
    <text evidence="2">The sequence shown here is derived from an EMBL/GenBank/DDBJ whole genome shotgun (WGS) entry which is preliminary data.</text>
</comment>
<accession>A0A9P7MM56</accession>
<name>A0A9P7MM56_9HYPO</name>
<evidence type="ECO:0000313" key="2">
    <source>
        <dbReference type="EMBL" id="KAG5958168.1"/>
    </source>
</evidence>
<evidence type="ECO:0000256" key="1">
    <source>
        <dbReference type="SAM" id="MobiDB-lite"/>
    </source>
</evidence>
<dbReference type="EMBL" id="SRPS01000419">
    <property type="protein sequence ID" value="KAG5958168.1"/>
    <property type="molecule type" value="Genomic_DNA"/>
</dbReference>
<organism evidence="2 3">
    <name type="scientific">Claviceps arundinis</name>
    <dbReference type="NCBI Taxonomy" id="1623583"/>
    <lineage>
        <taxon>Eukaryota</taxon>
        <taxon>Fungi</taxon>
        <taxon>Dikarya</taxon>
        <taxon>Ascomycota</taxon>
        <taxon>Pezizomycotina</taxon>
        <taxon>Sordariomycetes</taxon>
        <taxon>Hypocreomycetidae</taxon>
        <taxon>Hypocreales</taxon>
        <taxon>Clavicipitaceae</taxon>
        <taxon>Claviceps</taxon>
    </lineage>
</organism>
<feature type="region of interest" description="Disordered" evidence="1">
    <location>
        <begin position="72"/>
        <end position="97"/>
    </location>
</feature>
<dbReference type="AlphaFoldDB" id="A0A9P7MM56"/>
<dbReference type="Proteomes" id="UP000784919">
    <property type="component" value="Unassembled WGS sequence"/>
</dbReference>
<proteinExistence type="predicted"/>
<gene>
    <name evidence="2" type="ORF">E4U56_005730</name>
</gene>
<feature type="region of interest" description="Disordered" evidence="1">
    <location>
        <begin position="130"/>
        <end position="154"/>
    </location>
</feature>
<protein>
    <submittedName>
        <fullName evidence="2">Uncharacterized protein</fullName>
    </submittedName>
</protein>
<reference evidence="2" key="1">
    <citation type="journal article" date="2020" name="bioRxiv">
        <title>Whole genome comparisons of ergot fungi reveals the divergence and evolution of species within the genus Claviceps are the result of varying mechanisms driving genome evolution and host range expansion.</title>
        <authorList>
            <person name="Wyka S.A."/>
            <person name="Mondo S.J."/>
            <person name="Liu M."/>
            <person name="Dettman J."/>
            <person name="Nalam V."/>
            <person name="Broders K.D."/>
        </authorList>
    </citation>
    <scope>NUCLEOTIDE SEQUENCE</scope>
    <source>
        <strain evidence="2">CCC 1102</strain>
    </source>
</reference>
<sequence length="176" mass="19555">MSTVPPEKLLPAAQCLLSFFMSRPCPHSEHRLGRTLLQQVLAGIPFNFLLSRVLPAPIPSLKSLSSTKLSLISPRSSSRRAEPRYESRPTIPPEGMKKNILPTLRRVPLSAPVTSLNNVLLKPSTRSLLLMKKNPPTGNKDSADVEESDGPIGDQRWRVKETFREEFATAAYQRAS</sequence>